<dbReference type="EMBL" id="SPHZ02000010">
    <property type="protein sequence ID" value="KAF0897326.1"/>
    <property type="molecule type" value="Genomic_DNA"/>
</dbReference>
<gene>
    <name evidence="2" type="ORF">E2562_036037</name>
</gene>
<organism evidence="2 3">
    <name type="scientific">Oryza meyeriana var. granulata</name>
    <dbReference type="NCBI Taxonomy" id="110450"/>
    <lineage>
        <taxon>Eukaryota</taxon>
        <taxon>Viridiplantae</taxon>
        <taxon>Streptophyta</taxon>
        <taxon>Embryophyta</taxon>
        <taxon>Tracheophyta</taxon>
        <taxon>Spermatophyta</taxon>
        <taxon>Magnoliopsida</taxon>
        <taxon>Liliopsida</taxon>
        <taxon>Poales</taxon>
        <taxon>Poaceae</taxon>
        <taxon>BOP clade</taxon>
        <taxon>Oryzoideae</taxon>
        <taxon>Oryzeae</taxon>
        <taxon>Oryzinae</taxon>
        <taxon>Oryza</taxon>
        <taxon>Oryza meyeriana</taxon>
    </lineage>
</organism>
<protein>
    <submittedName>
        <fullName evidence="2">Uncharacterized protein</fullName>
    </submittedName>
</protein>
<comment type="caution">
    <text evidence="2">The sequence shown here is derived from an EMBL/GenBank/DDBJ whole genome shotgun (WGS) entry which is preliminary data.</text>
</comment>
<dbReference type="AlphaFoldDB" id="A0A6G1CB43"/>
<accession>A0A6G1CB43</accession>
<proteinExistence type="predicted"/>
<dbReference type="Proteomes" id="UP000479710">
    <property type="component" value="Unassembled WGS sequence"/>
</dbReference>
<feature type="region of interest" description="Disordered" evidence="1">
    <location>
        <begin position="19"/>
        <end position="108"/>
    </location>
</feature>
<name>A0A6G1CB43_9ORYZ</name>
<evidence type="ECO:0000313" key="3">
    <source>
        <dbReference type="Proteomes" id="UP000479710"/>
    </source>
</evidence>
<reference evidence="2 3" key="1">
    <citation type="submission" date="2019-11" db="EMBL/GenBank/DDBJ databases">
        <title>Whole genome sequence of Oryza granulata.</title>
        <authorList>
            <person name="Li W."/>
        </authorList>
    </citation>
    <scope>NUCLEOTIDE SEQUENCE [LARGE SCALE GENOMIC DNA]</scope>
    <source>
        <strain evidence="3">cv. Menghai</strain>
        <tissue evidence="2">Leaf</tissue>
    </source>
</reference>
<evidence type="ECO:0000256" key="1">
    <source>
        <dbReference type="SAM" id="MobiDB-lite"/>
    </source>
</evidence>
<feature type="compositionally biased region" description="Low complexity" evidence="1">
    <location>
        <begin position="200"/>
        <end position="209"/>
    </location>
</feature>
<sequence length="362" mass="38403">MTPRVVVGGLKIKDAVAVAPRRSSPRLGSARPSSTLPSQAKALPSTWSEQAPPSMKVPESATPPTGPPPVATPPPTTSPTMLTIGRSAPLGPGSPGGKLKFSKRKCADIDLKETAPTAPLEEPAPAEPAPASTPAEPVAILVMEIEVVPTAGPLVPPDQGAVTEAATLAPESMLATEAVAGAPESTPEAAGDAGVGARTPSPSWSSSSPPEIPNLPRIEAPPCKFPRTFTWTAPDGTVRRFKLNEAAARRERENLLDTAIAGSEGVRKLVDRNEEMTRILVKMAPHLMELEQLWALKAEMEERHAGREAWLKDAATQFRDETWAQARKIRGKSPGRIFPTEPLMYFSSCVVPDCLVVSWLQG</sequence>
<evidence type="ECO:0000313" key="2">
    <source>
        <dbReference type="EMBL" id="KAF0897326.1"/>
    </source>
</evidence>
<keyword evidence="3" id="KW-1185">Reference proteome</keyword>
<feature type="compositionally biased region" description="Pro residues" evidence="1">
    <location>
        <begin position="64"/>
        <end position="77"/>
    </location>
</feature>
<feature type="region of interest" description="Disordered" evidence="1">
    <location>
        <begin position="182"/>
        <end position="213"/>
    </location>
</feature>